<protein>
    <submittedName>
        <fullName evidence="2">Uncharacterized protein</fullName>
    </submittedName>
</protein>
<dbReference type="Proteomes" id="UP001139516">
    <property type="component" value="Unassembled WGS sequence"/>
</dbReference>
<reference evidence="2" key="1">
    <citation type="submission" date="2022-04" db="EMBL/GenBank/DDBJ databases">
        <title>Roseomonas acroporae sp. nov., isolated from coral Acropora digitifera.</title>
        <authorList>
            <person name="Sun H."/>
        </authorList>
    </citation>
    <scope>NUCLEOTIDE SEQUENCE</scope>
    <source>
        <strain evidence="2">NAR14</strain>
    </source>
</reference>
<evidence type="ECO:0000313" key="2">
    <source>
        <dbReference type="EMBL" id="MCK8786580.1"/>
    </source>
</evidence>
<evidence type="ECO:0000256" key="1">
    <source>
        <dbReference type="SAM" id="MobiDB-lite"/>
    </source>
</evidence>
<dbReference type="EMBL" id="JALPRX010000089">
    <property type="protein sequence ID" value="MCK8786580.1"/>
    <property type="molecule type" value="Genomic_DNA"/>
</dbReference>
<feature type="region of interest" description="Disordered" evidence="1">
    <location>
        <begin position="1"/>
        <end position="25"/>
    </location>
</feature>
<dbReference type="RefSeq" id="WP_248668694.1">
    <property type="nucleotide sequence ID" value="NZ_JALPRX010000089.1"/>
</dbReference>
<keyword evidence="3" id="KW-1185">Reference proteome</keyword>
<organism evidence="2 3">
    <name type="scientific">Roseomonas acroporae</name>
    <dbReference type="NCBI Taxonomy" id="2937791"/>
    <lineage>
        <taxon>Bacteria</taxon>
        <taxon>Pseudomonadati</taxon>
        <taxon>Pseudomonadota</taxon>
        <taxon>Alphaproteobacteria</taxon>
        <taxon>Acetobacterales</taxon>
        <taxon>Roseomonadaceae</taxon>
        <taxon>Roseomonas</taxon>
    </lineage>
</organism>
<feature type="compositionally biased region" description="Basic and acidic residues" evidence="1">
    <location>
        <begin position="13"/>
        <end position="25"/>
    </location>
</feature>
<accession>A0A9X1YBC1</accession>
<name>A0A9X1YBC1_9PROT</name>
<dbReference type="AlphaFoldDB" id="A0A9X1YBC1"/>
<evidence type="ECO:0000313" key="3">
    <source>
        <dbReference type="Proteomes" id="UP001139516"/>
    </source>
</evidence>
<proteinExistence type="predicted"/>
<sequence>MLATDGRYVTLGRDSDPSEEEVRHAEDALRAQGLAGWLAVMEGNPYIGAIPKLMQVKPLAEPTVAFEDASATCVRAIRANRGV</sequence>
<comment type="caution">
    <text evidence="2">The sequence shown here is derived from an EMBL/GenBank/DDBJ whole genome shotgun (WGS) entry which is preliminary data.</text>
</comment>
<gene>
    <name evidence="2" type="ORF">M0638_19580</name>
</gene>